<evidence type="ECO:0000313" key="3">
    <source>
        <dbReference type="Proteomes" id="UP001303046"/>
    </source>
</evidence>
<reference evidence="2 3" key="1">
    <citation type="submission" date="2023-08" db="EMBL/GenBank/DDBJ databases">
        <title>A Necator americanus chromosomal reference genome.</title>
        <authorList>
            <person name="Ilik V."/>
            <person name="Petrzelkova K.J."/>
            <person name="Pardy F."/>
            <person name="Fuh T."/>
            <person name="Niatou-Singa F.S."/>
            <person name="Gouil Q."/>
            <person name="Baker L."/>
            <person name="Ritchie M.E."/>
            <person name="Jex A.R."/>
            <person name="Gazzola D."/>
            <person name="Li H."/>
            <person name="Toshio Fujiwara R."/>
            <person name="Zhan B."/>
            <person name="Aroian R.V."/>
            <person name="Pafco B."/>
            <person name="Schwarz E.M."/>
        </authorList>
    </citation>
    <scope>NUCLEOTIDE SEQUENCE [LARGE SCALE GENOMIC DNA]</scope>
    <source>
        <strain evidence="2 3">Aroian</strain>
        <tissue evidence="2">Whole animal</tissue>
    </source>
</reference>
<evidence type="ECO:0008006" key="4">
    <source>
        <dbReference type="Google" id="ProtNLM"/>
    </source>
</evidence>
<comment type="caution">
    <text evidence="2">The sequence shown here is derived from an EMBL/GenBank/DDBJ whole genome shotgun (WGS) entry which is preliminary data.</text>
</comment>
<organism evidence="2 3">
    <name type="scientific">Necator americanus</name>
    <name type="common">Human hookworm</name>
    <dbReference type="NCBI Taxonomy" id="51031"/>
    <lineage>
        <taxon>Eukaryota</taxon>
        <taxon>Metazoa</taxon>
        <taxon>Ecdysozoa</taxon>
        <taxon>Nematoda</taxon>
        <taxon>Chromadorea</taxon>
        <taxon>Rhabditida</taxon>
        <taxon>Rhabditina</taxon>
        <taxon>Rhabditomorpha</taxon>
        <taxon>Strongyloidea</taxon>
        <taxon>Ancylostomatidae</taxon>
        <taxon>Bunostominae</taxon>
        <taxon>Necator</taxon>
    </lineage>
</organism>
<protein>
    <recommendedName>
        <fullName evidence="4">Reverse transcriptase domain-containing protein</fullName>
    </recommendedName>
</protein>
<evidence type="ECO:0000313" key="2">
    <source>
        <dbReference type="EMBL" id="KAK6762306.1"/>
    </source>
</evidence>
<dbReference type="EMBL" id="JAVFWL010000006">
    <property type="protein sequence ID" value="KAK6762306.1"/>
    <property type="molecule type" value="Genomic_DNA"/>
</dbReference>
<sequence length="173" mass="20343">MDISQLQRSMNPHDTAFSSPPHQTYWKGSTTWRYYIAEAVQCCNALDNEVIFLGRKSIRVDRIFFSNLHFADDIVLFLIDTDEAETKKLNEAGKRIGFRIKVHEERLPRGRRSTTCRLPNRRNVVVRIPRSFYEYGKRLKEELNRRMSSVGCIRTRQENCEPTHRPRSPCPSL</sequence>
<dbReference type="Proteomes" id="UP001303046">
    <property type="component" value="Unassembled WGS sequence"/>
</dbReference>
<gene>
    <name evidence="2" type="primary">Necator_chrX.g23300</name>
    <name evidence="2" type="ORF">RB195_023137</name>
</gene>
<evidence type="ECO:0000256" key="1">
    <source>
        <dbReference type="SAM" id="MobiDB-lite"/>
    </source>
</evidence>
<name>A0ABR1EI03_NECAM</name>
<proteinExistence type="predicted"/>
<accession>A0ABR1EI03</accession>
<keyword evidence="3" id="KW-1185">Reference proteome</keyword>
<feature type="region of interest" description="Disordered" evidence="1">
    <location>
        <begin position="1"/>
        <end position="20"/>
    </location>
</feature>